<dbReference type="PANTHER" id="PTHR43289:SF6">
    <property type="entry name" value="SERINE_THREONINE-PROTEIN KINASE NEKL-3"/>
    <property type="match status" value="1"/>
</dbReference>
<dbReference type="InterPro" id="IPR011009">
    <property type="entry name" value="Kinase-like_dom_sf"/>
</dbReference>
<dbReference type="Pfam" id="PF13191">
    <property type="entry name" value="AAA_16"/>
    <property type="match status" value="1"/>
</dbReference>
<organism evidence="8 9">
    <name type="scientific">Solirubrobacter ginsenosidimutans</name>
    <dbReference type="NCBI Taxonomy" id="490573"/>
    <lineage>
        <taxon>Bacteria</taxon>
        <taxon>Bacillati</taxon>
        <taxon>Actinomycetota</taxon>
        <taxon>Thermoleophilia</taxon>
        <taxon>Solirubrobacterales</taxon>
        <taxon>Solirubrobacteraceae</taxon>
        <taxon>Solirubrobacter</taxon>
    </lineage>
</organism>
<evidence type="ECO:0000256" key="5">
    <source>
        <dbReference type="ARBA" id="ARBA00022777"/>
    </source>
</evidence>
<evidence type="ECO:0000256" key="2">
    <source>
        <dbReference type="ARBA" id="ARBA00022527"/>
    </source>
</evidence>
<evidence type="ECO:0000256" key="4">
    <source>
        <dbReference type="ARBA" id="ARBA00022741"/>
    </source>
</evidence>
<keyword evidence="3" id="KW-0808">Transferase</keyword>
<feature type="domain" description="Protein kinase" evidence="7">
    <location>
        <begin position="44"/>
        <end position="291"/>
    </location>
</feature>
<dbReference type="EMBL" id="JAPDOD010000036">
    <property type="protein sequence ID" value="MDA0164647.1"/>
    <property type="molecule type" value="Genomic_DNA"/>
</dbReference>
<dbReference type="EC" id="2.7.11.1" evidence="1"/>
<dbReference type="Gene3D" id="1.10.510.10">
    <property type="entry name" value="Transferase(Phosphotransferase) domain 1"/>
    <property type="match status" value="1"/>
</dbReference>
<evidence type="ECO:0000256" key="3">
    <source>
        <dbReference type="ARBA" id="ARBA00022679"/>
    </source>
</evidence>
<dbReference type="CDD" id="cd14014">
    <property type="entry name" value="STKc_PknB_like"/>
    <property type="match status" value="1"/>
</dbReference>
<evidence type="ECO:0000256" key="6">
    <source>
        <dbReference type="ARBA" id="ARBA00022840"/>
    </source>
</evidence>
<dbReference type="AlphaFoldDB" id="A0A9X3N0M8"/>
<comment type="caution">
    <text evidence="8">The sequence shown here is derived from an EMBL/GenBank/DDBJ whole genome shotgun (WGS) entry which is preliminary data.</text>
</comment>
<dbReference type="Gene3D" id="3.30.200.20">
    <property type="entry name" value="Phosphorylase Kinase, domain 1"/>
    <property type="match status" value="1"/>
</dbReference>
<dbReference type="SUPFAM" id="SSF56112">
    <property type="entry name" value="Protein kinase-like (PK-like)"/>
    <property type="match status" value="1"/>
</dbReference>
<keyword evidence="2" id="KW-0723">Serine/threonine-protein kinase</keyword>
<dbReference type="Proteomes" id="UP001149140">
    <property type="component" value="Unassembled WGS sequence"/>
</dbReference>
<sequence>MRSTCPNCGRPLDADGGPCPACTIASPEAAAPVAASPGMVAGRYLLQRQLGRGAAKDVWLAHDLTLDRGVALARVSGPGAWERLRREARLTARLGGHRHIVTVHDVFEDDGTPCLVARYMTGGSLADRLERAPARRLEPQEVIAAGREIANALAHAHAHGVVHRDVKPDNVWIDAEGEAALGDFGVAVAEGESAPPAGTPRYAAPEQTLGEAATPLSDLFALGVTLYELLCGSRPFDSKDIFRMRVPPPPSSRVTGVPEALDRLILALIAPDPADRPADAVGVARELDRLISRPSEEAFTPAGVVGRGPELERLRKVLTQAWSGTVRTVVVAGESGIGKTTLLDALANEAGNRGGVAVRGRGEAEGRPYGVWRPVVRALSGLVAGETDPALGPLLGGAATGSGGEEQRLQLYDAVADLLAIAATDAPLVVVLDDLHWADASSLRLLSHVVAAETAARVLVAGAYTEGEVAFPEVLEGIEGDSRVARVELGGLEPEAVRALLPADVAQPTADSIHRRTRGNPFYVAELIRLLSSGSVDDDTSTTLVPARVREVVRRRVERLGDEACAVLEVGAVAGRFTIADLSRAASVPRATVAAAVDRGLASGLVSAEQAGHFSFAHGIVRDAVREALPEQRRGAIHEAVAGALIVRRDAGADVPAAQIAFHALAAARAGADPQSAWDTAVEAAQEAAATLAHAEAARHYAEALEAIALGAEAPAAERRATMLALAETTFAAGDIEGARRRYAQAAASARRDADADAMAEAALGFSQVHPYGATDPEGIALLTQALDRLPAGDGSLRARATGLLAILEPEQERREALIDDALTMAQRLKDEAVVGALYPMQLVVEWRPERAADRARAAEELVRVAARHADHGALAWAYLHRIRDALQAGDVARADADLDRARSVSRATRRTHHRWFLMVYEAGRAAFAGRLDEAERLNDEALALNRQHGEDCYQEYTVHRLVLSRLRWRPQDADAVALRGFAARYALLPVWEAMLASLEWELGDVEAARRSVVICAHDGFASVVGSPDFLPAALCLAEAVSGAGEPKHVEALYDLLLPHAEANPVLINLWAIWGPVARGLGLLAAADDRPQDAAAHFSDALRLAGEWGAQGWALRTIGDWLATGVPVPDRTAIVNHGLVLARELGLPGVAARIADEAQAIST</sequence>
<keyword evidence="9" id="KW-1185">Reference proteome</keyword>
<evidence type="ECO:0000259" key="7">
    <source>
        <dbReference type="PROSITE" id="PS50011"/>
    </source>
</evidence>
<keyword evidence="5" id="KW-0418">Kinase</keyword>
<dbReference type="Pfam" id="PF00069">
    <property type="entry name" value="Pkinase"/>
    <property type="match status" value="1"/>
</dbReference>
<accession>A0A9X3N0M8</accession>
<dbReference type="GO" id="GO:0005524">
    <property type="term" value="F:ATP binding"/>
    <property type="evidence" value="ECO:0007669"/>
    <property type="project" value="UniProtKB-KW"/>
</dbReference>
<keyword evidence="4" id="KW-0547">Nucleotide-binding</keyword>
<dbReference type="InterPro" id="IPR027417">
    <property type="entry name" value="P-loop_NTPase"/>
</dbReference>
<proteinExistence type="predicted"/>
<dbReference type="GO" id="GO:0004674">
    <property type="term" value="F:protein serine/threonine kinase activity"/>
    <property type="evidence" value="ECO:0007669"/>
    <property type="project" value="UniProtKB-KW"/>
</dbReference>
<name>A0A9X3N0M8_9ACTN</name>
<dbReference type="InterPro" id="IPR041664">
    <property type="entry name" value="AAA_16"/>
</dbReference>
<dbReference type="RefSeq" id="WP_270043899.1">
    <property type="nucleotide sequence ID" value="NZ_JAPDOD010000036.1"/>
</dbReference>
<dbReference type="Gene3D" id="3.40.50.300">
    <property type="entry name" value="P-loop containing nucleotide triphosphate hydrolases"/>
    <property type="match status" value="1"/>
</dbReference>
<protein>
    <recommendedName>
        <fullName evidence="1">non-specific serine/threonine protein kinase</fullName>
        <ecNumber evidence="1">2.7.11.1</ecNumber>
    </recommendedName>
</protein>
<evidence type="ECO:0000313" key="8">
    <source>
        <dbReference type="EMBL" id="MDA0164647.1"/>
    </source>
</evidence>
<reference evidence="8" key="1">
    <citation type="submission" date="2022-10" db="EMBL/GenBank/DDBJ databases">
        <title>The WGS of Solirubrobacter ginsenosidimutans DSM 21036.</title>
        <authorList>
            <person name="Jiang Z."/>
        </authorList>
    </citation>
    <scope>NUCLEOTIDE SEQUENCE</scope>
    <source>
        <strain evidence="8">DSM 21036</strain>
    </source>
</reference>
<dbReference type="SUPFAM" id="SSF52540">
    <property type="entry name" value="P-loop containing nucleoside triphosphate hydrolases"/>
    <property type="match status" value="1"/>
</dbReference>
<dbReference type="PROSITE" id="PS50011">
    <property type="entry name" value="PROTEIN_KINASE_DOM"/>
    <property type="match status" value="1"/>
</dbReference>
<evidence type="ECO:0000313" key="9">
    <source>
        <dbReference type="Proteomes" id="UP001149140"/>
    </source>
</evidence>
<dbReference type="PANTHER" id="PTHR43289">
    <property type="entry name" value="MITOGEN-ACTIVATED PROTEIN KINASE KINASE KINASE 20-RELATED"/>
    <property type="match status" value="1"/>
</dbReference>
<evidence type="ECO:0000256" key="1">
    <source>
        <dbReference type="ARBA" id="ARBA00012513"/>
    </source>
</evidence>
<dbReference type="InterPro" id="IPR000719">
    <property type="entry name" value="Prot_kinase_dom"/>
</dbReference>
<dbReference type="SMART" id="SM00220">
    <property type="entry name" value="S_TKc"/>
    <property type="match status" value="1"/>
</dbReference>
<keyword evidence="6" id="KW-0067">ATP-binding</keyword>
<gene>
    <name evidence="8" type="ORF">OM076_30550</name>
</gene>